<evidence type="ECO:0000313" key="2">
    <source>
        <dbReference type="Proteomes" id="UP000188268"/>
    </source>
</evidence>
<accession>A0A1R3GPW5</accession>
<dbReference type="EMBL" id="AWWV01013754">
    <property type="protein sequence ID" value="OMO60144.1"/>
    <property type="molecule type" value="Genomic_DNA"/>
</dbReference>
<dbReference type="Proteomes" id="UP000188268">
    <property type="component" value="Unassembled WGS sequence"/>
</dbReference>
<organism evidence="1 2">
    <name type="scientific">Corchorus capsularis</name>
    <name type="common">Jute</name>
    <dbReference type="NCBI Taxonomy" id="210143"/>
    <lineage>
        <taxon>Eukaryota</taxon>
        <taxon>Viridiplantae</taxon>
        <taxon>Streptophyta</taxon>
        <taxon>Embryophyta</taxon>
        <taxon>Tracheophyta</taxon>
        <taxon>Spermatophyta</taxon>
        <taxon>Magnoliopsida</taxon>
        <taxon>eudicotyledons</taxon>
        <taxon>Gunneridae</taxon>
        <taxon>Pentapetalae</taxon>
        <taxon>rosids</taxon>
        <taxon>malvids</taxon>
        <taxon>Malvales</taxon>
        <taxon>Malvaceae</taxon>
        <taxon>Grewioideae</taxon>
        <taxon>Apeibeae</taxon>
        <taxon>Corchorus</taxon>
    </lineage>
</organism>
<dbReference type="Gramene" id="OMO60144">
    <property type="protein sequence ID" value="OMO60144"/>
    <property type="gene ID" value="CCACVL1_24368"/>
</dbReference>
<proteinExistence type="predicted"/>
<name>A0A1R3GPW5_COCAP</name>
<keyword evidence="2" id="KW-1185">Reference proteome</keyword>
<reference evidence="1 2" key="1">
    <citation type="submission" date="2013-09" db="EMBL/GenBank/DDBJ databases">
        <title>Corchorus capsularis genome sequencing.</title>
        <authorList>
            <person name="Alam M."/>
            <person name="Haque M.S."/>
            <person name="Islam M.S."/>
            <person name="Emdad E.M."/>
            <person name="Islam M.M."/>
            <person name="Ahmed B."/>
            <person name="Halim A."/>
            <person name="Hossen Q.M.M."/>
            <person name="Hossain M.Z."/>
            <person name="Ahmed R."/>
            <person name="Khan M.M."/>
            <person name="Islam R."/>
            <person name="Rashid M.M."/>
            <person name="Khan S.A."/>
            <person name="Rahman M.S."/>
            <person name="Alam M."/>
        </authorList>
    </citation>
    <scope>NUCLEOTIDE SEQUENCE [LARGE SCALE GENOMIC DNA]</scope>
    <source>
        <strain evidence="2">cv. CVL-1</strain>
        <tissue evidence="1">Whole seedling</tissue>
    </source>
</reference>
<sequence length="60" mass="6935">MATWKLVAKEFCKHSTKDFGSECHIGRFHNIYGPFGTWKVIRKCIMEESETSKELNPSSL</sequence>
<dbReference type="OrthoDB" id="331544at2759"/>
<dbReference type="AlphaFoldDB" id="A0A1R3GPW5"/>
<gene>
    <name evidence="1" type="ORF">CCACVL1_24368</name>
</gene>
<protein>
    <submittedName>
        <fullName evidence="1">Uncharacterized protein</fullName>
    </submittedName>
</protein>
<evidence type="ECO:0000313" key="1">
    <source>
        <dbReference type="EMBL" id="OMO60144.1"/>
    </source>
</evidence>
<comment type="caution">
    <text evidence="1">The sequence shown here is derived from an EMBL/GenBank/DDBJ whole genome shotgun (WGS) entry which is preliminary data.</text>
</comment>
<dbReference type="Gene3D" id="3.90.25.10">
    <property type="entry name" value="UDP-galactose 4-epimerase, domain 1"/>
    <property type="match status" value="1"/>
</dbReference>
<dbReference type="STRING" id="210143.A0A1R3GPW5"/>